<evidence type="ECO:0000256" key="1">
    <source>
        <dbReference type="ARBA" id="ARBA00023015"/>
    </source>
</evidence>
<dbReference type="EMBL" id="JACOOT010000023">
    <property type="protein sequence ID" value="MBC5651505.1"/>
    <property type="molecule type" value="Genomic_DNA"/>
</dbReference>
<evidence type="ECO:0000256" key="2">
    <source>
        <dbReference type="ARBA" id="ARBA00023125"/>
    </source>
</evidence>
<dbReference type="AlphaFoldDB" id="A0A8I0ABB3"/>
<dbReference type="PROSITE" id="PS50995">
    <property type="entry name" value="HTH_MARR_2"/>
    <property type="match status" value="1"/>
</dbReference>
<dbReference type="SUPFAM" id="SSF46785">
    <property type="entry name" value="Winged helix' DNA-binding domain"/>
    <property type="match status" value="1"/>
</dbReference>
<dbReference type="Gene3D" id="1.10.10.10">
    <property type="entry name" value="Winged helix-like DNA-binding domain superfamily/Winged helix DNA-binding domain"/>
    <property type="match status" value="1"/>
</dbReference>
<dbReference type="RefSeq" id="WP_186901454.1">
    <property type="nucleotide sequence ID" value="NZ_JACOOT010000023.1"/>
</dbReference>
<keyword evidence="1" id="KW-0805">Transcription regulation</keyword>
<feature type="domain" description="HTH marR-type" evidence="4">
    <location>
        <begin position="1"/>
        <end position="150"/>
    </location>
</feature>
<evidence type="ECO:0000256" key="3">
    <source>
        <dbReference type="ARBA" id="ARBA00023163"/>
    </source>
</evidence>
<gene>
    <name evidence="5" type="ORF">H8S54_10345</name>
</gene>
<reference evidence="5 6" key="1">
    <citation type="submission" date="2020-08" db="EMBL/GenBank/DDBJ databases">
        <title>Genome public.</title>
        <authorList>
            <person name="Liu C."/>
            <person name="Sun Q."/>
        </authorList>
    </citation>
    <scope>NUCLEOTIDE SEQUENCE [LARGE SCALE GENOMIC DNA]</scope>
    <source>
        <strain evidence="5 6">BX17</strain>
    </source>
</reference>
<dbReference type="SMART" id="SM00347">
    <property type="entry name" value="HTH_MARR"/>
    <property type="match status" value="1"/>
</dbReference>
<evidence type="ECO:0000313" key="6">
    <source>
        <dbReference type="Proteomes" id="UP000652847"/>
    </source>
</evidence>
<dbReference type="Proteomes" id="UP000652847">
    <property type="component" value="Unassembled WGS sequence"/>
</dbReference>
<dbReference type="Pfam" id="PF12802">
    <property type="entry name" value="MarR_2"/>
    <property type="match status" value="1"/>
</dbReference>
<name>A0A8I0ABB3_9FIRM</name>
<comment type="caution">
    <text evidence="5">The sequence shown here is derived from an EMBL/GenBank/DDBJ whole genome shotgun (WGS) entry which is preliminary data.</text>
</comment>
<organism evidence="5 6">
    <name type="scientific">Blautia segnis</name>
    <dbReference type="NCBI Taxonomy" id="2763030"/>
    <lineage>
        <taxon>Bacteria</taxon>
        <taxon>Bacillati</taxon>
        <taxon>Bacillota</taxon>
        <taxon>Clostridia</taxon>
        <taxon>Lachnospirales</taxon>
        <taxon>Lachnospiraceae</taxon>
        <taxon>Blautia</taxon>
    </lineage>
</organism>
<accession>A0A8I0ABB3</accession>
<dbReference type="InterPro" id="IPR036390">
    <property type="entry name" value="WH_DNA-bd_sf"/>
</dbReference>
<dbReference type="PANTHER" id="PTHR42756">
    <property type="entry name" value="TRANSCRIPTIONAL REGULATOR, MARR"/>
    <property type="match status" value="1"/>
</dbReference>
<sequence>MKEMTFEEFSREVNNIYKKNCEVYYKLASHFGMTETMVDILYFVRENDGGYTQAQLCESLHLRKQTVNSALKKLEKDGVICLSQDSGNKKSKTIHFTEKGKELAQSTVDPIFELEQRAFKRLTSQERENVLYYGYRHIDILEDEMKKLLERNKKKQ</sequence>
<evidence type="ECO:0000259" key="4">
    <source>
        <dbReference type="PROSITE" id="PS50995"/>
    </source>
</evidence>
<dbReference type="PANTHER" id="PTHR42756:SF1">
    <property type="entry name" value="TRANSCRIPTIONAL REPRESSOR OF EMRAB OPERON"/>
    <property type="match status" value="1"/>
</dbReference>
<dbReference type="InterPro" id="IPR000835">
    <property type="entry name" value="HTH_MarR-typ"/>
</dbReference>
<keyword evidence="3" id="KW-0804">Transcription</keyword>
<dbReference type="GO" id="GO:0003700">
    <property type="term" value="F:DNA-binding transcription factor activity"/>
    <property type="evidence" value="ECO:0007669"/>
    <property type="project" value="InterPro"/>
</dbReference>
<keyword evidence="2" id="KW-0238">DNA-binding</keyword>
<dbReference type="InterPro" id="IPR036388">
    <property type="entry name" value="WH-like_DNA-bd_sf"/>
</dbReference>
<keyword evidence="6" id="KW-1185">Reference proteome</keyword>
<evidence type="ECO:0000313" key="5">
    <source>
        <dbReference type="EMBL" id="MBC5651505.1"/>
    </source>
</evidence>
<protein>
    <submittedName>
        <fullName evidence="5">MarR family transcriptional regulator</fullName>
    </submittedName>
</protein>
<proteinExistence type="predicted"/>
<dbReference type="GO" id="GO:0003677">
    <property type="term" value="F:DNA binding"/>
    <property type="evidence" value="ECO:0007669"/>
    <property type="project" value="UniProtKB-KW"/>
</dbReference>